<keyword evidence="1" id="KW-1133">Transmembrane helix</keyword>
<evidence type="ECO:0000259" key="2">
    <source>
        <dbReference type="Pfam" id="PF02557"/>
    </source>
</evidence>
<dbReference type="InterPro" id="IPR003709">
    <property type="entry name" value="VanY-like_core_dom"/>
</dbReference>
<keyword evidence="1" id="KW-0472">Membrane</keyword>
<dbReference type="AlphaFoldDB" id="A0A9D1HH23"/>
<dbReference type="SUPFAM" id="SSF55166">
    <property type="entry name" value="Hedgehog/DD-peptidase"/>
    <property type="match status" value="1"/>
</dbReference>
<dbReference type="Gene3D" id="3.30.1380.10">
    <property type="match status" value="1"/>
</dbReference>
<protein>
    <submittedName>
        <fullName evidence="3">D-alanyl-D-alanine carboxypeptidase family protein</fullName>
    </submittedName>
</protein>
<reference evidence="3" key="2">
    <citation type="journal article" date="2021" name="PeerJ">
        <title>Extensive microbial diversity within the chicken gut microbiome revealed by metagenomics and culture.</title>
        <authorList>
            <person name="Gilroy R."/>
            <person name="Ravi A."/>
            <person name="Getino M."/>
            <person name="Pursley I."/>
            <person name="Horton D.L."/>
            <person name="Alikhan N.F."/>
            <person name="Baker D."/>
            <person name="Gharbi K."/>
            <person name="Hall N."/>
            <person name="Watson M."/>
            <person name="Adriaenssens E.M."/>
            <person name="Foster-Nyarko E."/>
            <person name="Jarju S."/>
            <person name="Secka A."/>
            <person name="Antonio M."/>
            <person name="Oren A."/>
            <person name="Chaudhuri R.R."/>
            <person name="La Ragione R."/>
            <person name="Hildebrand F."/>
            <person name="Pallen M.J."/>
        </authorList>
    </citation>
    <scope>NUCLEOTIDE SEQUENCE</scope>
    <source>
        <strain evidence="3">CHK187-14744</strain>
    </source>
</reference>
<dbReference type="EMBL" id="DVLT01000046">
    <property type="protein sequence ID" value="HIU03068.1"/>
    <property type="molecule type" value="Genomic_DNA"/>
</dbReference>
<reference evidence="3" key="1">
    <citation type="submission" date="2020-10" db="EMBL/GenBank/DDBJ databases">
        <authorList>
            <person name="Gilroy R."/>
        </authorList>
    </citation>
    <scope>NUCLEOTIDE SEQUENCE</scope>
    <source>
        <strain evidence="3">CHK187-14744</strain>
    </source>
</reference>
<keyword evidence="3" id="KW-0121">Carboxypeptidase</keyword>
<dbReference type="InterPro" id="IPR058193">
    <property type="entry name" value="VanY/YodJ_core_dom"/>
</dbReference>
<dbReference type="PANTHER" id="PTHR34385">
    <property type="entry name" value="D-ALANYL-D-ALANINE CARBOXYPEPTIDASE"/>
    <property type="match status" value="1"/>
</dbReference>
<dbReference type="GO" id="GO:0006508">
    <property type="term" value="P:proteolysis"/>
    <property type="evidence" value="ECO:0007669"/>
    <property type="project" value="InterPro"/>
</dbReference>
<feature type="transmembrane region" description="Helical" evidence="1">
    <location>
        <begin position="21"/>
        <end position="45"/>
    </location>
</feature>
<sequence length="272" mass="30376">MEYGRICRKGKRLRRFQRKGISVLLAALGTAVILLMSVQVAMAMLDRPGSVKVSGMKADIADMALTDTQEDAETGQAESGKILAEDPLLLLVNKTHALPKDHTVDLVETGSKGIYVDKACAQALSQMLEDARAEGLDLVIASGYRSSERQQEILEEDTQDYMDDGMSYEMARQKAMEQVMPPGYSEHETGLAVDIAAAYHQQLDEEQAMTPENQWLREHCTEYGFILRYPADKEAITGITYESWHFRYVGVQHAKAMTEADQTLEEYLGETD</sequence>
<feature type="domain" description="D-alanyl-D-alanine carboxypeptidase-like core" evidence="2">
    <location>
        <begin position="114"/>
        <end position="250"/>
    </location>
</feature>
<name>A0A9D1HH23_9FIRM</name>
<dbReference type="Pfam" id="PF02557">
    <property type="entry name" value="VanY"/>
    <property type="match status" value="1"/>
</dbReference>
<dbReference type="InterPro" id="IPR009045">
    <property type="entry name" value="Zn_M74/Hedgehog-like"/>
</dbReference>
<keyword evidence="3" id="KW-0645">Protease</keyword>
<dbReference type="PANTHER" id="PTHR34385:SF1">
    <property type="entry name" value="PEPTIDOGLYCAN L-ALANYL-D-GLUTAMATE ENDOPEPTIDASE CWLK"/>
    <property type="match status" value="1"/>
</dbReference>
<keyword evidence="1" id="KW-0812">Transmembrane</keyword>
<gene>
    <name evidence="3" type="ORF">IAB63_07430</name>
</gene>
<dbReference type="Proteomes" id="UP000824164">
    <property type="component" value="Unassembled WGS sequence"/>
</dbReference>
<dbReference type="GO" id="GO:0004180">
    <property type="term" value="F:carboxypeptidase activity"/>
    <property type="evidence" value="ECO:0007669"/>
    <property type="project" value="UniProtKB-KW"/>
</dbReference>
<evidence type="ECO:0000313" key="4">
    <source>
        <dbReference type="Proteomes" id="UP000824164"/>
    </source>
</evidence>
<proteinExistence type="predicted"/>
<dbReference type="CDD" id="cd14852">
    <property type="entry name" value="LD-carboxypeptidase"/>
    <property type="match status" value="1"/>
</dbReference>
<organism evidence="3 4">
    <name type="scientific">Candidatus Onthocola gallistercoris</name>
    <dbReference type="NCBI Taxonomy" id="2840876"/>
    <lineage>
        <taxon>Bacteria</taxon>
        <taxon>Bacillati</taxon>
        <taxon>Bacillota</taxon>
        <taxon>Bacilli</taxon>
        <taxon>Candidatus Onthocola</taxon>
    </lineage>
</organism>
<comment type="caution">
    <text evidence="3">The sequence shown here is derived from an EMBL/GenBank/DDBJ whole genome shotgun (WGS) entry which is preliminary data.</text>
</comment>
<accession>A0A9D1HH23</accession>
<evidence type="ECO:0000313" key="3">
    <source>
        <dbReference type="EMBL" id="HIU03068.1"/>
    </source>
</evidence>
<dbReference type="InterPro" id="IPR052179">
    <property type="entry name" value="DD-CPase-like"/>
</dbReference>
<keyword evidence="3" id="KW-0378">Hydrolase</keyword>
<evidence type="ECO:0000256" key="1">
    <source>
        <dbReference type="SAM" id="Phobius"/>
    </source>
</evidence>